<dbReference type="Gene3D" id="1.25.40.10">
    <property type="entry name" value="Tetratricopeptide repeat domain"/>
    <property type="match status" value="1"/>
</dbReference>
<sequence>MMQRSAHDANTVTFVLVLSACSGNKNFKFGLQVHGLLVKVDLVLDLLVGTALLDMYSKCGYWHQAYDVFKELREIRSLITWNSVISGMMLNGKSESAIGLFMMLESNRLKPDSATWNIMINGLLNVGKPDEAFLIFKNKLFENIFKYYNLTFQSKPCFINF</sequence>
<proteinExistence type="predicted"/>
<gene>
    <name evidence="3" type="ORF">HanXRQr2_Chr06g0263101</name>
</gene>
<dbReference type="PROSITE" id="PS51257">
    <property type="entry name" value="PROKAR_LIPOPROTEIN"/>
    <property type="match status" value="1"/>
</dbReference>
<dbReference type="NCBIfam" id="TIGR00756">
    <property type="entry name" value="PPR"/>
    <property type="match status" value="2"/>
</dbReference>
<keyword evidence="4" id="KW-1185">Reference proteome</keyword>
<evidence type="ECO:0000256" key="1">
    <source>
        <dbReference type="ARBA" id="ARBA00022737"/>
    </source>
</evidence>
<name>A0A9K3IU00_HELAN</name>
<dbReference type="Proteomes" id="UP000215914">
    <property type="component" value="Unassembled WGS sequence"/>
</dbReference>
<accession>A0A9K3IU00</accession>
<dbReference type="GO" id="GO:0003723">
    <property type="term" value="F:RNA binding"/>
    <property type="evidence" value="ECO:0007669"/>
    <property type="project" value="InterPro"/>
</dbReference>
<evidence type="ECO:0000256" key="2">
    <source>
        <dbReference type="PROSITE-ProRule" id="PRU00708"/>
    </source>
</evidence>
<dbReference type="AlphaFoldDB" id="A0A9K3IU00"/>
<feature type="repeat" description="PPR" evidence="2">
    <location>
        <begin position="77"/>
        <end position="111"/>
    </location>
</feature>
<reference evidence="3" key="2">
    <citation type="submission" date="2020-06" db="EMBL/GenBank/DDBJ databases">
        <title>Helianthus annuus Genome sequencing and assembly Release 2.</title>
        <authorList>
            <person name="Gouzy J."/>
            <person name="Langlade N."/>
            <person name="Munos S."/>
        </authorList>
    </citation>
    <scope>NUCLEOTIDE SEQUENCE</scope>
    <source>
        <tissue evidence="3">Leaves</tissue>
    </source>
</reference>
<protein>
    <submittedName>
        <fullName evidence="3">Tetratricopeptide-like helical domain superfamily</fullName>
    </submittedName>
</protein>
<dbReference type="Gramene" id="mRNA:HanXRQr2_Chr06g0263101">
    <property type="protein sequence ID" value="CDS:HanXRQr2_Chr06g0263101.1"/>
    <property type="gene ID" value="HanXRQr2_Chr06g0263101"/>
</dbReference>
<dbReference type="GO" id="GO:0009451">
    <property type="term" value="P:RNA modification"/>
    <property type="evidence" value="ECO:0007669"/>
    <property type="project" value="InterPro"/>
</dbReference>
<organism evidence="3 4">
    <name type="scientific">Helianthus annuus</name>
    <name type="common">Common sunflower</name>
    <dbReference type="NCBI Taxonomy" id="4232"/>
    <lineage>
        <taxon>Eukaryota</taxon>
        <taxon>Viridiplantae</taxon>
        <taxon>Streptophyta</taxon>
        <taxon>Embryophyta</taxon>
        <taxon>Tracheophyta</taxon>
        <taxon>Spermatophyta</taxon>
        <taxon>Magnoliopsida</taxon>
        <taxon>eudicotyledons</taxon>
        <taxon>Gunneridae</taxon>
        <taxon>Pentapetalae</taxon>
        <taxon>asterids</taxon>
        <taxon>campanulids</taxon>
        <taxon>Asterales</taxon>
        <taxon>Asteraceae</taxon>
        <taxon>Asteroideae</taxon>
        <taxon>Heliantheae alliance</taxon>
        <taxon>Heliantheae</taxon>
        <taxon>Helianthus</taxon>
    </lineage>
</organism>
<dbReference type="PANTHER" id="PTHR47926">
    <property type="entry name" value="PENTATRICOPEPTIDE REPEAT-CONTAINING PROTEIN"/>
    <property type="match status" value="1"/>
</dbReference>
<dbReference type="InterPro" id="IPR002885">
    <property type="entry name" value="PPR_rpt"/>
</dbReference>
<keyword evidence="1" id="KW-0677">Repeat</keyword>
<dbReference type="InterPro" id="IPR046960">
    <property type="entry name" value="PPR_At4g14850-like_plant"/>
</dbReference>
<feature type="repeat" description="PPR" evidence="2">
    <location>
        <begin position="112"/>
        <end position="146"/>
    </location>
</feature>
<comment type="caution">
    <text evidence="3">The sequence shown here is derived from an EMBL/GenBank/DDBJ whole genome shotgun (WGS) entry which is preliminary data.</text>
</comment>
<dbReference type="PROSITE" id="PS51375">
    <property type="entry name" value="PPR"/>
    <property type="match status" value="2"/>
</dbReference>
<dbReference type="Pfam" id="PF01535">
    <property type="entry name" value="PPR"/>
    <property type="match status" value="1"/>
</dbReference>
<evidence type="ECO:0000313" key="4">
    <source>
        <dbReference type="Proteomes" id="UP000215914"/>
    </source>
</evidence>
<dbReference type="PANTHER" id="PTHR47926:SF347">
    <property type="entry name" value="PENTATRICOPEPTIDE REPEAT-CONTAINING PROTEIN"/>
    <property type="match status" value="1"/>
</dbReference>
<dbReference type="Pfam" id="PF13041">
    <property type="entry name" value="PPR_2"/>
    <property type="match status" value="1"/>
</dbReference>
<evidence type="ECO:0000313" key="3">
    <source>
        <dbReference type="EMBL" id="KAF5802739.1"/>
    </source>
</evidence>
<dbReference type="InterPro" id="IPR011990">
    <property type="entry name" value="TPR-like_helical_dom_sf"/>
</dbReference>
<dbReference type="EMBL" id="MNCJ02000321">
    <property type="protein sequence ID" value="KAF5802739.1"/>
    <property type="molecule type" value="Genomic_DNA"/>
</dbReference>
<reference evidence="3" key="1">
    <citation type="journal article" date="2017" name="Nature">
        <title>The sunflower genome provides insights into oil metabolism, flowering and Asterid evolution.</title>
        <authorList>
            <person name="Badouin H."/>
            <person name="Gouzy J."/>
            <person name="Grassa C.J."/>
            <person name="Murat F."/>
            <person name="Staton S.E."/>
            <person name="Cottret L."/>
            <person name="Lelandais-Briere C."/>
            <person name="Owens G.L."/>
            <person name="Carrere S."/>
            <person name="Mayjonade B."/>
            <person name="Legrand L."/>
            <person name="Gill N."/>
            <person name="Kane N.C."/>
            <person name="Bowers J.E."/>
            <person name="Hubner S."/>
            <person name="Bellec A."/>
            <person name="Berard A."/>
            <person name="Berges H."/>
            <person name="Blanchet N."/>
            <person name="Boniface M.C."/>
            <person name="Brunel D."/>
            <person name="Catrice O."/>
            <person name="Chaidir N."/>
            <person name="Claudel C."/>
            <person name="Donnadieu C."/>
            <person name="Faraut T."/>
            <person name="Fievet G."/>
            <person name="Helmstetter N."/>
            <person name="King M."/>
            <person name="Knapp S.J."/>
            <person name="Lai Z."/>
            <person name="Le Paslier M.C."/>
            <person name="Lippi Y."/>
            <person name="Lorenzon L."/>
            <person name="Mandel J.R."/>
            <person name="Marage G."/>
            <person name="Marchand G."/>
            <person name="Marquand E."/>
            <person name="Bret-Mestries E."/>
            <person name="Morien E."/>
            <person name="Nambeesan S."/>
            <person name="Nguyen T."/>
            <person name="Pegot-Espagnet P."/>
            <person name="Pouilly N."/>
            <person name="Raftis F."/>
            <person name="Sallet E."/>
            <person name="Schiex T."/>
            <person name="Thomas J."/>
            <person name="Vandecasteele C."/>
            <person name="Vares D."/>
            <person name="Vear F."/>
            <person name="Vautrin S."/>
            <person name="Crespi M."/>
            <person name="Mangin B."/>
            <person name="Burke J.M."/>
            <person name="Salse J."/>
            <person name="Munos S."/>
            <person name="Vincourt P."/>
            <person name="Rieseberg L.H."/>
            <person name="Langlade N.B."/>
        </authorList>
    </citation>
    <scope>NUCLEOTIDE SEQUENCE</scope>
    <source>
        <tissue evidence="3">Leaves</tissue>
    </source>
</reference>